<organism evidence="2 3">
    <name type="scientific">Marinilactibacillus piezotolerans</name>
    <dbReference type="NCBI Taxonomy" id="258723"/>
    <lineage>
        <taxon>Bacteria</taxon>
        <taxon>Bacillati</taxon>
        <taxon>Bacillota</taxon>
        <taxon>Bacilli</taxon>
        <taxon>Lactobacillales</taxon>
        <taxon>Carnobacteriaceae</taxon>
        <taxon>Marinilactibacillus</taxon>
    </lineage>
</organism>
<dbReference type="AlphaFoldDB" id="A0A1I3WCG3"/>
<feature type="transmembrane region" description="Helical" evidence="1">
    <location>
        <begin position="6"/>
        <end position="25"/>
    </location>
</feature>
<proteinExistence type="predicted"/>
<evidence type="ECO:0000313" key="2">
    <source>
        <dbReference type="EMBL" id="SFK04893.1"/>
    </source>
</evidence>
<keyword evidence="1" id="KW-1133">Transmembrane helix</keyword>
<gene>
    <name evidence="2" type="ORF">SAMN04488569_100764</name>
</gene>
<name>A0A1I3WCG3_9LACT</name>
<evidence type="ECO:0000256" key="1">
    <source>
        <dbReference type="SAM" id="Phobius"/>
    </source>
</evidence>
<sequence length="67" mass="7983">MTEKQILSYIFFKYVMCFILLYFVIDIVGLEGWGIFPLLFAFLATKDFVQGTRLADSYFKIRKNRNK</sequence>
<evidence type="ECO:0000313" key="3">
    <source>
        <dbReference type="Proteomes" id="UP000199589"/>
    </source>
</evidence>
<accession>A0A1I3WCG3</accession>
<evidence type="ECO:0008006" key="4">
    <source>
        <dbReference type="Google" id="ProtNLM"/>
    </source>
</evidence>
<dbReference type="Pfam" id="PF14146">
    <property type="entry name" value="DUF4305"/>
    <property type="match status" value="1"/>
</dbReference>
<reference evidence="3" key="1">
    <citation type="submission" date="2016-10" db="EMBL/GenBank/DDBJ databases">
        <authorList>
            <person name="Varghese N."/>
            <person name="Submissions S."/>
        </authorList>
    </citation>
    <scope>NUCLEOTIDE SEQUENCE [LARGE SCALE GENOMIC DNA]</scope>
    <source>
        <strain evidence="3">DSM 16108</strain>
    </source>
</reference>
<keyword evidence="1" id="KW-0472">Membrane</keyword>
<keyword evidence="3" id="KW-1185">Reference proteome</keyword>
<dbReference type="Proteomes" id="UP000199589">
    <property type="component" value="Unassembled WGS sequence"/>
</dbReference>
<dbReference type="EMBL" id="FOSJ01000007">
    <property type="protein sequence ID" value="SFK04893.1"/>
    <property type="molecule type" value="Genomic_DNA"/>
</dbReference>
<protein>
    <recommendedName>
        <fullName evidence="4">DUF4305 domain-containing protein</fullName>
    </recommendedName>
</protein>
<dbReference type="InterPro" id="IPR025426">
    <property type="entry name" value="DUF4305"/>
</dbReference>
<keyword evidence="1" id="KW-0812">Transmembrane</keyword>